<gene>
    <name evidence="1" type="ORF">NDU88_001128</name>
</gene>
<keyword evidence="2" id="KW-1185">Reference proteome</keyword>
<protein>
    <submittedName>
        <fullName evidence="1">Uncharacterized protein</fullName>
    </submittedName>
</protein>
<accession>A0AAV7WL88</accession>
<reference evidence="1" key="1">
    <citation type="journal article" date="2022" name="bioRxiv">
        <title>Sequencing and chromosome-scale assembly of the giantPleurodeles waltlgenome.</title>
        <authorList>
            <person name="Brown T."/>
            <person name="Elewa A."/>
            <person name="Iarovenko S."/>
            <person name="Subramanian E."/>
            <person name="Araus A.J."/>
            <person name="Petzold A."/>
            <person name="Susuki M."/>
            <person name="Suzuki K.-i.T."/>
            <person name="Hayashi T."/>
            <person name="Toyoda A."/>
            <person name="Oliveira C."/>
            <person name="Osipova E."/>
            <person name="Leigh N.D."/>
            <person name="Simon A."/>
            <person name="Yun M.H."/>
        </authorList>
    </citation>
    <scope>NUCLEOTIDE SEQUENCE</scope>
    <source>
        <strain evidence="1">20211129_DDA</strain>
        <tissue evidence="1">Liver</tissue>
    </source>
</reference>
<proteinExistence type="predicted"/>
<dbReference type="EMBL" id="JANPWB010000001">
    <property type="protein sequence ID" value="KAJ1213491.1"/>
    <property type="molecule type" value="Genomic_DNA"/>
</dbReference>
<organism evidence="1 2">
    <name type="scientific">Pleurodeles waltl</name>
    <name type="common">Iberian ribbed newt</name>
    <dbReference type="NCBI Taxonomy" id="8319"/>
    <lineage>
        <taxon>Eukaryota</taxon>
        <taxon>Metazoa</taxon>
        <taxon>Chordata</taxon>
        <taxon>Craniata</taxon>
        <taxon>Vertebrata</taxon>
        <taxon>Euteleostomi</taxon>
        <taxon>Amphibia</taxon>
        <taxon>Batrachia</taxon>
        <taxon>Caudata</taxon>
        <taxon>Salamandroidea</taxon>
        <taxon>Salamandridae</taxon>
        <taxon>Pleurodelinae</taxon>
        <taxon>Pleurodeles</taxon>
    </lineage>
</organism>
<evidence type="ECO:0000313" key="2">
    <source>
        <dbReference type="Proteomes" id="UP001066276"/>
    </source>
</evidence>
<dbReference type="AlphaFoldDB" id="A0AAV7WL88"/>
<evidence type="ECO:0000313" key="1">
    <source>
        <dbReference type="EMBL" id="KAJ1213491.1"/>
    </source>
</evidence>
<sequence>MAVHQRRAQARRSGFFQFSRRLQVSHSARLSLLRDAVPEGRAAFLFGSNNEKRKKAIPDQHSLQILLEMHTAANGSLSGTYAFA</sequence>
<comment type="caution">
    <text evidence="1">The sequence shown here is derived from an EMBL/GenBank/DDBJ whole genome shotgun (WGS) entry which is preliminary data.</text>
</comment>
<dbReference type="Proteomes" id="UP001066276">
    <property type="component" value="Chromosome 1_1"/>
</dbReference>
<name>A0AAV7WL88_PLEWA</name>